<evidence type="ECO:0000313" key="2">
    <source>
        <dbReference type="Proteomes" id="UP001239111"/>
    </source>
</evidence>
<name>A0ACC2NEH4_9HYME</name>
<proteinExistence type="predicted"/>
<accession>A0ACC2NEH4</accession>
<dbReference type="Proteomes" id="UP001239111">
    <property type="component" value="Chromosome 3"/>
</dbReference>
<protein>
    <submittedName>
        <fullName evidence="1">Uncharacterized protein</fullName>
    </submittedName>
</protein>
<sequence length="118" mass="13446">MGKFPPQWNGNLLFGVFLRNLNSLNKHSPSLPSGKDLSRDIRVNCSHRQSLYNRMDEFIELDTTKCLMLIVETVKVLTFPTAEIPKAVKKKDTIKAPCLPQQDPMDSFSQQTLLLDIK</sequence>
<gene>
    <name evidence="1" type="ORF">QAD02_000738</name>
</gene>
<comment type="caution">
    <text evidence="1">The sequence shown here is derived from an EMBL/GenBank/DDBJ whole genome shotgun (WGS) entry which is preliminary data.</text>
</comment>
<organism evidence="1 2">
    <name type="scientific">Eretmocerus hayati</name>
    <dbReference type="NCBI Taxonomy" id="131215"/>
    <lineage>
        <taxon>Eukaryota</taxon>
        <taxon>Metazoa</taxon>
        <taxon>Ecdysozoa</taxon>
        <taxon>Arthropoda</taxon>
        <taxon>Hexapoda</taxon>
        <taxon>Insecta</taxon>
        <taxon>Pterygota</taxon>
        <taxon>Neoptera</taxon>
        <taxon>Endopterygota</taxon>
        <taxon>Hymenoptera</taxon>
        <taxon>Apocrita</taxon>
        <taxon>Proctotrupomorpha</taxon>
        <taxon>Chalcidoidea</taxon>
        <taxon>Aphelinidae</taxon>
        <taxon>Aphelininae</taxon>
        <taxon>Eretmocerus</taxon>
    </lineage>
</organism>
<dbReference type="EMBL" id="CM056743">
    <property type="protein sequence ID" value="KAJ8669479.1"/>
    <property type="molecule type" value="Genomic_DNA"/>
</dbReference>
<keyword evidence="2" id="KW-1185">Reference proteome</keyword>
<reference evidence="1" key="1">
    <citation type="submission" date="2023-04" db="EMBL/GenBank/DDBJ databases">
        <title>A chromosome-level genome assembly of the parasitoid wasp Eretmocerus hayati.</title>
        <authorList>
            <person name="Zhong Y."/>
            <person name="Liu S."/>
            <person name="Liu Y."/>
        </authorList>
    </citation>
    <scope>NUCLEOTIDE SEQUENCE</scope>
    <source>
        <strain evidence="1">ZJU_SS_LIU_2023</strain>
    </source>
</reference>
<evidence type="ECO:0000313" key="1">
    <source>
        <dbReference type="EMBL" id="KAJ8669479.1"/>
    </source>
</evidence>